<dbReference type="EMBL" id="MU275848">
    <property type="protein sequence ID" value="KAI0052047.1"/>
    <property type="molecule type" value="Genomic_DNA"/>
</dbReference>
<evidence type="ECO:0000313" key="2">
    <source>
        <dbReference type="Proteomes" id="UP000814033"/>
    </source>
</evidence>
<protein>
    <submittedName>
        <fullName evidence="1">Uncharacterized protein</fullName>
    </submittedName>
</protein>
<dbReference type="Proteomes" id="UP000814033">
    <property type="component" value="Unassembled WGS sequence"/>
</dbReference>
<sequence length="262" mass="28483">MPQTPGPRAIGFSPPRPDISGVIPITRAQSNGIIPPIDAAVYNRPPPSRRGSEERQPFPPGLSTSPQGISPSAAAGPAYPPIRRERRESFSVPPPARPNGGPGPSAVGRGDVRVEDPSGVRSAPPAPASRIVQPPTMLNRRPSLGARDAPSYIRPQPAPIQVSTRVRFDENLICPSPIPFHERRKGWFNARGDQLWTNLGAYKPAPAGQEYPTDLRHYPDYGSGWMNEECVRIDMQHRLVPKVPLRSALKKSRSPSDGNGVY</sequence>
<organism evidence="1 2">
    <name type="scientific">Auriscalpium vulgare</name>
    <dbReference type="NCBI Taxonomy" id="40419"/>
    <lineage>
        <taxon>Eukaryota</taxon>
        <taxon>Fungi</taxon>
        <taxon>Dikarya</taxon>
        <taxon>Basidiomycota</taxon>
        <taxon>Agaricomycotina</taxon>
        <taxon>Agaricomycetes</taxon>
        <taxon>Russulales</taxon>
        <taxon>Auriscalpiaceae</taxon>
        <taxon>Auriscalpium</taxon>
    </lineage>
</organism>
<gene>
    <name evidence="1" type="ORF">FA95DRAFT_1484348</name>
</gene>
<reference evidence="1" key="2">
    <citation type="journal article" date="2022" name="New Phytol.">
        <title>Evolutionary transition to the ectomycorrhizal habit in the genomes of a hyperdiverse lineage of mushroom-forming fungi.</title>
        <authorList>
            <person name="Looney B."/>
            <person name="Miyauchi S."/>
            <person name="Morin E."/>
            <person name="Drula E."/>
            <person name="Courty P.E."/>
            <person name="Kohler A."/>
            <person name="Kuo A."/>
            <person name="LaButti K."/>
            <person name="Pangilinan J."/>
            <person name="Lipzen A."/>
            <person name="Riley R."/>
            <person name="Andreopoulos W."/>
            <person name="He G."/>
            <person name="Johnson J."/>
            <person name="Nolan M."/>
            <person name="Tritt A."/>
            <person name="Barry K.W."/>
            <person name="Grigoriev I.V."/>
            <person name="Nagy L.G."/>
            <person name="Hibbett D."/>
            <person name="Henrissat B."/>
            <person name="Matheny P.B."/>
            <person name="Labbe J."/>
            <person name="Martin F.M."/>
        </authorList>
    </citation>
    <scope>NUCLEOTIDE SEQUENCE</scope>
    <source>
        <strain evidence="1">FP105234-sp</strain>
    </source>
</reference>
<evidence type="ECO:0000313" key="1">
    <source>
        <dbReference type="EMBL" id="KAI0052047.1"/>
    </source>
</evidence>
<accession>A0ACB8S7B7</accession>
<keyword evidence="2" id="KW-1185">Reference proteome</keyword>
<name>A0ACB8S7B7_9AGAM</name>
<comment type="caution">
    <text evidence="1">The sequence shown here is derived from an EMBL/GenBank/DDBJ whole genome shotgun (WGS) entry which is preliminary data.</text>
</comment>
<reference evidence="1" key="1">
    <citation type="submission" date="2021-02" db="EMBL/GenBank/DDBJ databases">
        <authorList>
            <consortium name="DOE Joint Genome Institute"/>
            <person name="Ahrendt S."/>
            <person name="Looney B.P."/>
            <person name="Miyauchi S."/>
            <person name="Morin E."/>
            <person name="Drula E."/>
            <person name="Courty P.E."/>
            <person name="Chicoki N."/>
            <person name="Fauchery L."/>
            <person name="Kohler A."/>
            <person name="Kuo A."/>
            <person name="Labutti K."/>
            <person name="Pangilinan J."/>
            <person name="Lipzen A."/>
            <person name="Riley R."/>
            <person name="Andreopoulos W."/>
            <person name="He G."/>
            <person name="Johnson J."/>
            <person name="Barry K.W."/>
            <person name="Grigoriev I.V."/>
            <person name="Nagy L."/>
            <person name="Hibbett D."/>
            <person name="Henrissat B."/>
            <person name="Matheny P.B."/>
            <person name="Labbe J."/>
            <person name="Martin F."/>
        </authorList>
    </citation>
    <scope>NUCLEOTIDE SEQUENCE</scope>
    <source>
        <strain evidence="1">FP105234-sp</strain>
    </source>
</reference>
<proteinExistence type="predicted"/>